<protein>
    <submittedName>
        <fullName evidence="7">Selenocysteine-specific translation elongation factor</fullName>
    </submittedName>
</protein>
<keyword evidence="4" id="KW-0547">Nucleotide-binding</keyword>
<dbReference type="Pfam" id="PF09107">
    <property type="entry name" value="WHD_3rd_SelB"/>
    <property type="match status" value="1"/>
</dbReference>
<accession>A0ABV5LXK8</accession>
<organism evidence="7 8">
    <name type="scientific">Kineococcus gynurae</name>
    <dbReference type="NCBI Taxonomy" id="452979"/>
    <lineage>
        <taxon>Bacteria</taxon>
        <taxon>Bacillati</taxon>
        <taxon>Actinomycetota</taxon>
        <taxon>Actinomycetes</taxon>
        <taxon>Kineosporiales</taxon>
        <taxon>Kineosporiaceae</taxon>
        <taxon>Kineococcus</taxon>
    </lineage>
</organism>
<dbReference type="Pfam" id="PF25461">
    <property type="entry name" value="Beta-barrel_SelB"/>
    <property type="match status" value="1"/>
</dbReference>
<evidence type="ECO:0000256" key="3">
    <source>
        <dbReference type="ARBA" id="ARBA00022917"/>
    </source>
</evidence>
<dbReference type="CDD" id="cd04171">
    <property type="entry name" value="SelB"/>
    <property type="match status" value="1"/>
</dbReference>
<dbReference type="EMBL" id="JBHMDM010000012">
    <property type="protein sequence ID" value="MFB9378794.1"/>
    <property type="molecule type" value="Genomic_DNA"/>
</dbReference>
<comment type="caution">
    <text evidence="7">The sequence shown here is derived from an EMBL/GenBank/DDBJ whole genome shotgun (WGS) entry which is preliminary data.</text>
</comment>
<dbReference type="PANTHER" id="PTHR43721:SF22">
    <property type="entry name" value="ELONGATION FACTOR TU, MITOCHONDRIAL"/>
    <property type="match status" value="1"/>
</dbReference>
<dbReference type="SUPFAM" id="SSF50447">
    <property type="entry name" value="Translation proteins"/>
    <property type="match status" value="1"/>
</dbReference>
<sequence>MHVVATAGHVDHGKSSLVRALTGTDPDRLAEEKRRGLTIDLGFAVTRLDSGEEVAFVDVPGHERFVPTMLAGVGPVPVALLVVAADGGWMPQSAEHLAALDALGVRRALVVVTRADLADPTPAAAVARIEVAGTSLAADGPPEVVACSAATGAGLAEVRAALDRLLATVPAPRTEAPVRLWVDRSFSVRGAGTVVTGTLAAGTVSVGDVLDLADGHDGPPSGVRVRGVQSHDRSRPSVPALARVALNLRDVDRRRVSRGHALLTPGWFRPTREVDAELPDDGPEHVVVHLGSAAVPARVRRFPGRGRTGRLRLERALPLRVGDRLLLRDPTRHEILGAALVLDVEPPRLERRRGAAARRAEELAGGPPDAAEEVRRRGAVRGDRLREMGIAVDAPPSVGDWHVHPDQVRRWREALEAAVAAARTRNPLLPGPATGEVVRALDLPDPLLLTVVVADPWEIRDGRVQRSGAGTDLPPALVRAAAALKRELAADEFAAPTAERLRELGIGPAEQAALDRAGALRRLGDGVLLGPDCLPRAAARLAALPQPFSVSEARQALGSSRRVVLPLLGALDGSGATRRGPDDRRTVVGAAGGPALRP</sequence>
<reference evidence="7 8" key="1">
    <citation type="submission" date="2024-09" db="EMBL/GenBank/DDBJ databases">
        <authorList>
            <person name="Sun Q."/>
            <person name="Mori K."/>
        </authorList>
    </citation>
    <scope>NUCLEOTIDE SEQUENCE [LARGE SCALE GENOMIC DNA]</scope>
    <source>
        <strain evidence="7 8">TISTR 1856</strain>
    </source>
</reference>
<keyword evidence="3" id="KW-0648">Protein biosynthesis</keyword>
<feature type="domain" description="Tr-type G" evidence="6">
    <location>
        <begin position="1"/>
        <end position="173"/>
    </location>
</feature>
<keyword evidence="2" id="KW-0963">Cytoplasm</keyword>
<dbReference type="InterPro" id="IPR050055">
    <property type="entry name" value="EF-Tu_GTPase"/>
</dbReference>
<evidence type="ECO:0000256" key="5">
    <source>
        <dbReference type="SAM" id="MobiDB-lite"/>
    </source>
</evidence>
<keyword evidence="7" id="KW-0251">Elongation factor</keyword>
<dbReference type="PROSITE" id="PS51722">
    <property type="entry name" value="G_TR_2"/>
    <property type="match status" value="1"/>
</dbReference>
<evidence type="ECO:0000256" key="4">
    <source>
        <dbReference type="ARBA" id="ARBA00023134"/>
    </source>
</evidence>
<dbReference type="InterPro" id="IPR004535">
    <property type="entry name" value="Transl_elong_SelB"/>
</dbReference>
<dbReference type="Gene3D" id="1.10.10.10">
    <property type="entry name" value="Winged helix-like DNA-binding domain superfamily/Winged helix DNA-binding domain"/>
    <property type="match status" value="1"/>
</dbReference>
<feature type="region of interest" description="Disordered" evidence="5">
    <location>
        <begin position="215"/>
        <end position="236"/>
    </location>
</feature>
<feature type="region of interest" description="Disordered" evidence="5">
    <location>
        <begin position="574"/>
        <end position="598"/>
    </location>
</feature>
<dbReference type="NCBIfam" id="TIGR00475">
    <property type="entry name" value="selB"/>
    <property type="match status" value="1"/>
</dbReference>
<dbReference type="InterPro" id="IPR057335">
    <property type="entry name" value="Beta-barrel_SelB"/>
</dbReference>
<dbReference type="InterPro" id="IPR015191">
    <property type="entry name" value="SelB_WHD4"/>
</dbReference>
<dbReference type="Proteomes" id="UP001589748">
    <property type="component" value="Unassembled WGS sequence"/>
</dbReference>
<name>A0ABV5LXK8_9ACTN</name>
<dbReference type="SUPFAM" id="SSF52540">
    <property type="entry name" value="P-loop containing nucleoside triphosphate hydrolases"/>
    <property type="match status" value="1"/>
</dbReference>
<proteinExistence type="predicted"/>
<dbReference type="Gene3D" id="2.40.30.10">
    <property type="entry name" value="Translation factors"/>
    <property type="match status" value="1"/>
</dbReference>
<dbReference type="InterPro" id="IPR036388">
    <property type="entry name" value="WH-like_DNA-bd_sf"/>
</dbReference>
<gene>
    <name evidence="7" type="primary">selB</name>
    <name evidence="7" type="ORF">ACFFVI_17670</name>
</gene>
<dbReference type="Pfam" id="PF00009">
    <property type="entry name" value="GTP_EFTU"/>
    <property type="match status" value="1"/>
</dbReference>
<dbReference type="InterPro" id="IPR009000">
    <property type="entry name" value="Transl_B-barrel_sf"/>
</dbReference>
<evidence type="ECO:0000256" key="2">
    <source>
        <dbReference type="ARBA" id="ARBA00022490"/>
    </source>
</evidence>
<evidence type="ECO:0000256" key="1">
    <source>
        <dbReference type="ARBA" id="ARBA00004496"/>
    </source>
</evidence>
<dbReference type="Gene3D" id="3.40.50.300">
    <property type="entry name" value="P-loop containing nucleotide triphosphate hydrolases"/>
    <property type="match status" value="1"/>
</dbReference>
<dbReference type="InterPro" id="IPR027417">
    <property type="entry name" value="P-loop_NTPase"/>
</dbReference>
<dbReference type="GO" id="GO:0003746">
    <property type="term" value="F:translation elongation factor activity"/>
    <property type="evidence" value="ECO:0007669"/>
    <property type="project" value="UniProtKB-KW"/>
</dbReference>
<evidence type="ECO:0000313" key="7">
    <source>
        <dbReference type="EMBL" id="MFB9378794.1"/>
    </source>
</evidence>
<evidence type="ECO:0000313" key="8">
    <source>
        <dbReference type="Proteomes" id="UP001589748"/>
    </source>
</evidence>
<dbReference type="InterPro" id="IPR000795">
    <property type="entry name" value="T_Tr_GTP-bd_dom"/>
</dbReference>
<dbReference type="PANTHER" id="PTHR43721">
    <property type="entry name" value="ELONGATION FACTOR TU-RELATED"/>
    <property type="match status" value="1"/>
</dbReference>
<dbReference type="RefSeq" id="WP_380134370.1">
    <property type="nucleotide sequence ID" value="NZ_JBHLUI010000001.1"/>
</dbReference>
<keyword evidence="4" id="KW-0342">GTP-binding</keyword>
<evidence type="ECO:0000259" key="6">
    <source>
        <dbReference type="PROSITE" id="PS51722"/>
    </source>
</evidence>
<comment type="subcellular location">
    <subcellularLocation>
        <location evidence="1">Cytoplasm</location>
    </subcellularLocation>
</comment>
<keyword evidence="8" id="KW-1185">Reference proteome</keyword>